<sequence>MPGGVYFSGARTQFVLKGWDQLFKVADVCVPLLERGTTEDDLVAALGTERARPVVRRLTGGLREHGMLLDEDVLRGDRTSVADRERYAGTLAYLESVSADPYAAFAAVRAARVVLSGPADAVRPAARGLSRAGVGRVLVQDTAGPEACEGADAVLWCGRDEDGPGEYAGRVPGGVPVVPVLLGDRVLQAGPVVHDAAQYARLAAFRRRVLGWAQGEELGPAARPVADAMTGAIAGQLVLDVLAGLDEGRTAHVVHGADLVAERVLLPAAAPVGGPRTLAAAPAAPLPDPDEAIEQVNTLTARWKGLFTAARAEQDLPQMPLAVRATEPRTGTTGRTAVWGPDQRSATVGAALQVLRGSVPPAEGAVGAAGVTEERWLLDGVLRLLADEAEADHTVVDENEETARIRRILQEWQRDRLTTRVFRVPGLDWRLARVGPTAGGTPLGASWAFDADSAVRQALSTALARAQVEAAHAGGADVPPLVTDSAGAADEERIGSLREQVLRLGAARGVSYEGTSLRSDPVLGEIPFWFGPVHARQLTQEPRHAR</sequence>
<comment type="caution">
    <text evidence="1">The sequence shown here is derived from an EMBL/GenBank/DDBJ whole genome shotgun (WGS) entry which is preliminary data.</text>
</comment>
<evidence type="ECO:0008006" key="3">
    <source>
        <dbReference type="Google" id="ProtNLM"/>
    </source>
</evidence>
<dbReference type="Proteomes" id="UP000758701">
    <property type="component" value="Unassembled WGS sequence"/>
</dbReference>
<gene>
    <name evidence="1" type="ORF">KVH32_34125</name>
</gene>
<keyword evidence="2" id="KW-1185">Reference proteome</keyword>
<reference evidence="1 2" key="1">
    <citation type="submission" date="2021-06" db="EMBL/GenBank/DDBJ databases">
        <title>Ecological speciation of a Streptomyces species isolated from different habitats and geographic origins.</title>
        <authorList>
            <person name="Wang J."/>
        </authorList>
    </citation>
    <scope>NUCLEOTIDE SEQUENCE [LARGE SCALE GENOMIC DNA]</scope>
    <source>
        <strain evidence="1 2">FXJ8.012</strain>
    </source>
</reference>
<protein>
    <recommendedName>
        <fullName evidence="3">YcaO domain-containing protein</fullName>
    </recommendedName>
</protein>
<dbReference type="EMBL" id="JAHSTP010000023">
    <property type="protein sequence ID" value="MBZ6156162.1"/>
    <property type="molecule type" value="Genomic_DNA"/>
</dbReference>
<organism evidence="1 2">
    <name type="scientific">Streptomyces olivaceus</name>
    <dbReference type="NCBI Taxonomy" id="47716"/>
    <lineage>
        <taxon>Bacteria</taxon>
        <taxon>Bacillati</taxon>
        <taxon>Actinomycetota</taxon>
        <taxon>Actinomycetes</taxon>
        <taxon>Kitasatosporales</taxon>
        <taxon>Streptomycetaceae</taxon>
        <taxon>Streptomyces</taxon>
    </lineage>
</organism>
<evidence type="ECO:0000313" key="2">
    <source>
        <dbReference type="Proteomes" id="UP000758701"/>
    </source>
</evidence>
<accession>A0ABS7WF92</accession>
<name>A0ABS7WF92_STROV</name>
<evidence type="ECO:0000313" key="1">
    <source>
        <dbReference type="EMBL" id="MBZ6156162.1"/>
    </source>
</evidence>
<proteinExistence type="predicted"/>